<evidence type="ECO:0000256" key="1">
    <source>
        <dbReference type="SAM" id="MobiDB-lite"/>
    </source>
</evidence>
<name>A0A9N9XQP6_PHYSR</name>
<dbReference type="OrthoDB" id="10661029at2759"/>
<dbReference type="AlphaFoldDB" id="A0A9N9XQP6"/>
<organism evidence="2 3">
    <name type="scientific">Phyllotreta striolata</name>
    <name type="common">Striped flea beetle</name>
    <name type="synonym">Crioceris striolata</name>
    <dbReference type="NCBI Taxonomy" id="444603"/>
    <lineage>
        <taxon>Eukaryota</taxon>
        <taxon>Metazoa</taxon>
        <taxon>Ecdysozoa</taxon>
        <taxon>Arthropoda</taxon>
        <taxon>Hexapoda</taxon>
        <taxon>Insecta</taxon>
        <taxon>Pterygota</taxon>
        <taxon>Neoptera</taxon>
        <taxon>Endopterygota</taxon>
        <taxon>Coleoptera</taxon>
        <taxon>Polyphaga</taxon>
        <taxon>Cucujiformia</taxon>
        <taxon>Chrysomeloidea</taxon>
        <taxon>Chrysomelidae</taxon>
        <taxon>Galerucinae</taxon>
        <taxon>Alticini</taxon>
        <taxon>Phyllotreta</taxon>
    </lineage>
</organism>
<evidence type="ECO:0000313" key="3">
    <source>
        <dbReference type="Proteomes" id="UP001153712"/>
    </source>
</evidence>
<accession>A0A9N9XQP6</accession>
<feature type="region of interest" description="Disordered" evidence="1">
    <location>
        <begin position="72"/>
        <end position="101"/>
    </location>
</feature>
<proteinExistence type="predicted"/>
<dbReference type="Proteomes" id="UP001153712">
    <property type="component" value="Chromosome 5"/>
</dbReference>
<feature type="compositionally biased region" description="Acidic residues" evidence="1">
    <location>
        <begin position="79"/>
        <end position="88"/>
    </location>
</feature>
<gene>
    <name evidence="2" type="ORF">PHYEVI_LOCUS8566</name>
</gene>
<evidence type="ECO:0000313" key="2">
    <source>
        <dbReference type="EMBL" id="CAG9862246.1"/>
    </source>
</evidence>
<reference evidence="2" key="1">
    <citation type="submission" date="2022-01" db="EMBL/GenBank/DDBJ databases">
        <authorList>
            <person name="King R."/>
        </authorList>
    </citation>
    <scope>NUCLEOTIDE SEQUENCE</scope>
</reference>
<keyword evidence="3" id="KW-1185">Reference proteome</keyword>
<sequence>MNPNYYKRFDHYKKNAPFVYQQNFQISQDSDRMVINKTPRREPKIVNINSLKKFELLENRVKKYLSDFVKTTEKQADNEPSDSDENSSEPEQSTSNAGWKNDPIVAYPAKIVEEQPPIIMKKTIPYEVEKIHDMLPTNLEKKINDIEEKTKNIQKYNQILEERYKKTNADDSDKYVPKTKRSILEEVKNLESIMEKKFNDGQAKENNADYQQCHFILQECIDMLNGTIKEEKNDNMKLIEVPYSKKKDLTEPKQFKNFQDLSDDEFFRQYNLNLYDDDELEADDNDDEKEVVKGLNYEEYAEQEEDVDREMARLGLHPMKNVASEDDGLPGMPQRAYKNVSLMDADEIDATKTFKCDKEKLFQIKDELAHLEQNNMQFLSTLTNLKSTLKMKNLEEDDVNGYEFAEDISKMNKFTKDFEESEKLVDRLIRKINKHTRYNI</sequence>
<dbReference type="EMBL" id="OU900098">
    <property type="protein sequence ID" value="CAG9862246.1"/>
    <property type="molecule type" value="Genomic_DNA"/>
</dbReference>
<protein>
    <submittedName>
        <fullName evidence="2">Uncharacterized protein</fullName>
    </submittedName>
</protein>